<dbReference type="InterPro" id="IPR036938">
    <property type="entry name" value="PAP2/HPO_sf"/>
</dbReference>
<organism evidence="3 4">
    <name type="scientific">Neobacillus massiliamazoniensis</name>
    <dbReference type="NCBI Taxonomy" id="1499688"/>
    <lineage>
        <taxon>Bacteria</taxon>
        <taxon>Bacillati</taxon>
        <taxon>Bacillota</taxon>
        <taxon>Bacilli</taxon>
        <taxon>Bacillales</taxon>
        <taxon>Bacillaceae</taxon>
        <taxon>Neobacillus</taxon>
    </lineage>
</organism>
<feature type="transmembrane region" description="Helical" evidence="1">
    <location>
        <begin position="54"/>
        <end position="72"/>
    </location>
</feature>
<feature type="transmembrane region" description="Helical" evidence="1">
    <location>
        <begin position="146"/>
        <end position="163"/>
    </location>
</feature>
<dbReference type="Pfam" id="PF01569">
    <property type="entry name" value="PAP2"/>
    <property type="match status" value="1"/>
</dbReference>
<dbReference type="AlphaFoldDB" id="A0A0U1NS38"/>
<dbReference type="Proteomes" id="UP000199087">
    <property type="component" value="Unassembled WGS sequence"/>
</dbReference>
<dbReference type="STRING" id="1499688.BN000_00723"/>
<dbReference type="EMBL" id="CVRB01000001">
    <property type="protein sequence ID" value="CRK80834.1"/>
    <property type="molecule type" value="Genomic_DNA"/>
</dbReference>
<dbReference type="CDD" id="cd03385">
    <property type="entry name" value="PAP2_BcrC_like"/>
    <property type="match status" value="1"/>
</dbReference>
<evidence type="ECO:0000256" key="1">
    <source>
        <dbReference type="SAM" id="Phobius"/>
    </source>
</evidence>
<dbReference type="InterPro" id="IPR000326">
    <property type="entry name" value="PAP2/HPO"/>
</dbReference>
<keyword evidence="1" id="KW-0472">Membrane</keyword>
<proteinExistence type="predicted"/>
<name>A0A0U1NS38_9BACI</name>
<dbReference type="GO" id="GO:0005886">
    <property type="term" value="C:plasma membrane"/>
    <property type="evidence" value="ECO:0007669"/>
    <property type="project" value="InterPro"/>
</dbReference>
<keyword evidence="1" id="KW-1133">Transmembrane helix</keyword>
<dbReference type="RefSeq" id="WP_090630933.1">
    <property type="nucleotide sequence ID" value="NZ_CVRB01000001.1"/>
</dbReference>
<dbReference type="SUPFAM" id="SSF48317">
    <property type="entry name" value="Acid phosphatase/Vanadium-dependent haloperoxidase"/>
    <property type="match status" value="1"/>
</dbReference>
<dbReference type="InterPro" id="IPR033879">
    <property type="entry name" value="UPP_Pase"/>
</dbReference>
<evidence type="ECO:0000313" key="3">
    <source>
        <dbReference type="EMBL" id="CRK80834.1"/>
    </source>
</evidence>
<feature type="domain" description="Phosphatidic acid phosphatase type 2/haloperoxidase" evidence="2">
    <location>
        <begin position="55"/>
        <end position="161"/>
    </location>
</feature>
<dbReference type="PANTHER" id="PTHR14969:SF58">
    <property type="entry name" value="UNDECAPRENYL-DIPHOSPHATASE BCRC"/>
    <property type="match status" value="1"/>
</dbReference>
<dbReference type="OrthoDB" id="9789113at2"/>
<dbReference type="SMART" id="SM00014">
    <property type="entry name" value="acidPPc"/>
    <property type="match status" value="1"/>
</dbReference>
<accession>A0A0U1NS38</accession>
<keyword evidence="1" id="KW-0812">Transmembrane</keyword>
<dbReference type="PANTHER" id="PTHR14969">
    <property type="entry name" value="SPHINGOSINE-1-PHOSPHATE PHOSPHOHYDROLASE"/>
    <property type="match status" value="1"/>
</dbReference>
<evidence type="ECO:0000313" key="4">
    <source>
        <dbReference type="Proteomes" id="UP000199087"/>
    </source>
</evidence>
<feature type="transmembrane region" description="Helical" evidence="1">
    <location>
        <begin position="32"/>
        <end position="48"/>
    </location>
</feature>
<dbReference type="Gene3D" id="1.20.144.10">
    <property type="entry name" value="Phosphatidic acid phosphatase type 2/haloperoxidase"/>
    <property type="match status" value="1"/>
</dbReference>
<dbReference type="GO" id="GO:0050380">
    <property type="term" value="F:undecaprenyl-diphosphatase activity"/>
    <property type="evidence" value="ECO:0007669"/>
    <property type="project" value="InterPro"/>
</dbReference>
<reference evidence="4" key="1">
    <citation type="submission" date="2015-05" db="EMBL/GenBank/DDBJ databases">
        <authorList>
            <person name="Urmite Genomes"/>
        </authorList>
    </citation>
    <scope>NUCLEOTIDE SEQUENCE [LARGE SCALE GENOMIC DNA]</scope>
    <source>
        <strain evidence="4">LF1</strain>
    </source>
</reference>
<gene>
    <name evidence="3" type="ORF">BN000_00723</name>
</gene>
<sequence length="183" mass="20929">MNYTLFRAINQLAGNSRLLDYVMVTISKKARYVYLILLIYLWFRNHAYKKVTSYAIISLICAYVLTFFIKIFNYSPRPFLKHSVRLLPPVPSKRNASFPSKHTTIAFAVATSVLFYQRSIGFFMWILAMLSGFSRIWMGQHYPSDILGSAILGSVIASVVNLVKSTFNPIVNRVLCVCSSYKD</sequence>
<evidence type="ECO:0000259" key="2">
    <source>
        <dbReference type="SMART" id="SM00014"/>
    </source>
</evidence>
<protein>
    <submittedName>
        <fullName evidence="3">Phosphatase</fullName>
    </submittedName>
</protein>
<feature type="transmembrane region" description="Helical" evidence="1">
    <location>
        <begin position="103"/>
        <end position="126"/>
    </location>
</feature>
<keyword evidence="4" id="KW-1185">Reference proteome</keyword>